<keyword evidence="2" id="KW-1185">Reference proteome</keyword>
<accession>A0ABQ1GJ60</accession>
<comment type="caution">
    <text evidence="1">The sequence shown here is derived from an EMBL/GenBank/DDBJ whole genome shotgun (WGS) entry which is preliminary data.</text>
</comment>
<name>A0ABQ1GJ60_9BACL</name>
<proteinExistence type="predicted"/>
<gene>
    <name evidence="1" type="ORF">GCM10010917_32470</name>
</gene>
<organism evidence="1 2">
    <name type="scientific">Paenibacillus physcomitrellae</name>
    <dbReference type="NCBI Taxonomy" id="1619311"/>
    <lineage>
        <taxon>Bacteria</taxon>
        <taxon>Bacillati</taxon>
        <taxon>Bacillota</taxon>
        <taxon>Bacilli</taxon>
        <taxon>Bacillales</taxon>
        <taxon>Paenibacillaceae</taxon>
        <taxon>Paenibacillus</taxon>
    </lineage>
</organism>
<dbReference type="Proteomes" id="UP000609323">
    <property type="component" value="Unassembled WGS sequence"/>
</dbReference>
<evidence type="ECO:0008006" key="3">
    <source>
        <dbReference type="Google" id="ProtNLM"/>
    </source>
</evidence>
<dbReference type="EMBL" id="BMHF01000012">
    <property type="protein sequence ID" value="GGA44658.1"/>
    <property type="molecule type" value="Genomic_DNA"/>
</dbReference>
<protein>
    <recommendedName>
        <fullName evidence="3">Radical SAM protein</fullName>
    </recommendedName>
</protein>
<reference evidence="2" key="1">
    <citation type="journal article" date="2019" name="Int. J. Syst. Evol. Microbiol.">
        <title>The Global Catalogue of Microorganisms (GCM) 10K type strain sequencing project: providing services to taxonomists for standard genome sequencing and annotation.</title>
        <authorList>
            <consortium name="The Broad Institute Genomics Platform"/>
            <consortium name="The Broad Institute Genome Sequencing Center for Infectious Disease"/>
            <person name="Wu L."/>
            <person name="Ma J."/>
        </authorList>
    </citation>
    <scope>NUCLEOTIDE SEQUENCE [LARGE SCALE GENOMIC DNA]</scope>
    <source>
        <strain evidence="2">CGMCC 1.15044</strain>
    </source>
</reference>
<evidence type="ECO:0000313" key="1">
    <source>
        <dbReference type="EMBL" id="GGA44658.1"/>
    </source>
</evidence>
<evidence type="ECO:0000313" key="2">
    <source>
        <dbReference type="Proteomes" id="UP000609323"/>
    </source>
</evidence>
<sequence length="106" mass="12616">MGTFEFVFDQRLGIKLPDFTQPYEAYSYQEQLEIVENWEEIRGRIPSRVMELERMIEHKLHQLGNEDNFEFSCDLNREIADLASIINDLHIWYRVSADVSSIKPHL</sequence>
<dbReference type="RefSeq" id="WP_094095968.1">
    <property type="nucleotide sequence ID" value="NZ_BMHF01000012.1"/>
</dbReference>